<dbReference type="KEGG" id="vg:63926228"/>
<accession>A0A5J6TGR7</accession>
<feature type="region of interest" description="Disordered" evidence="1">
    <location>
        <begin position="1"/>
        <end position="49"/>
    </location>
</feature>
<evidence type="ECO:0000313" key="2">
    <source>
        <dbReference type="EMBL" id="QFG10081.1"/>
    </source>
</evidence>
<dbReference type="GeneID" id="63926228"/>
<organism evidence="2 3">
    <name type="scientific">Mycobacterium phage Lemuria</name>
    <dbReference type="NCBI Taxonomy" id="2599868"/>
    <lineage>
        <taxon>Viruses</taxon>
        <taxon>Duplodnaviria</taxon>
        <taxon>Heunggongvirae</taxon>
        <taxon>Uroviricota</taxon>
        <taxon>Caudoviricetes</taxon>
        <taxon>Gclasvirinae</taxon>
        <taxon>Jolieduovirus</taxon>
        <taxon>Jolieduovirus lemuria</taxon>
    </lineage>
</organism>
<reference evidence="2 3" key="1">
    <citation type="submission" date="2019-07" db="EMBL/GenBank/DDBJ databases">
        <authorList>
            <person name="Divens A.M."/>
            <person name="Garlena R.A."/>
            <person name="Russell D.A."/>
            <person name="Pope W.H."/>
            <person name="Jacobs-Sera D."/>
            <person name="Hatfull G.F."/>
        </authorList>
    </citation>
    <scope>NUCLEOTIDE SEQUENCE [LARGE SCALE GENOMIC DNA]</scope>
</reference>
<dbReference type="EMBL" id="MN234185">
    <property type="protein sequence ID" value="QFG10081.1"/>
    <property type="molecule type" value="Genomic_DNA"/>
</dbReference>
<protein>
    <recommendedName>
        <fullName evidence="4">Terminase small subunit</fullName>
    </recommendedName>
</protein>
<feature type="compositionally biased region" description="Basic and acidic residues" evidence="1">
    <location>
        <begin position="36"/>
        <end position="49"/>
    </location>
</feature>
<dbReference type="Proteomes" id="UP000325760">
    <property type="component" value="Segment"/>
</dbReference>
<dbReference type="RefSeq" id="YP_010051671.1">
    <property type="nucleotide sequence ID" value="NC_054446.1"/>
</dbReference>
<feature type="compositionally biased region" description="Basic residues" evidence="1">
    <location>
        <begin position="21"/>
        <end position="35"/>
    </location>
</feature>
<feature type="region of interest" description="Disordered" evidence="1">
    <location>
        <begin position="90"/>
        <end position="119"/>
    </location>
</feature>
<evidence type="ECO:0008006" key="4">
    <source>
        <dbReference type="Google" id="ProtNLM"/>
    </source>
</evidence>
<evidence type="ECO:0000313" key="3">
    <source>
        <dbReference type="Proteomes" id="UP000325760"/>
    </source>
</evidence>
<evidence type="ECO:0000256" key="1">
    <source>
        <dbReference type="SAM" id="MobiDB-lite"/>
    </source>
</evidence>
<keyword evidence="3" id="KW-1185">Reference proteome</keyword>
<gene>
    <name evidence="2" type="primary">1</name>
    <name evidence="2" type="ORF">PBI_LEMURIA_1</name>
</gene>
<name>A0A5J6TGR7_9CAUD</name>
<proteinExistence type="predicted"/>
<sequence>MAGRTTRSLTVVEGGAQPAKPAKKAAPKKRAAPRKRTLEHAGKLTRKTALETLRDRLAAAMDDPRAHPRDVGALAKQWLDVLAQLDALNGKKPAGTAGADEGPSAVVRTPNADWDEDAI</sequence>